<evidence type="ECO:0000256" key="3">
    <source>
        <dbReference type="ARBA" id="ARBA00012601"/>
    </source>
</evidence>
<name>A0ABR3J1J5_9AGAR</name>
<keyword evidence="7" id="KW-0119">Carbohydrate metabolism</keyword>
<dbReference type="Gene3D" id="2.40.40.10">
    <property type="entry name" value="RlpA-like domain"/>
    <property type="match status" value="1"/>
</dbReference>
<proteinExistence type="inferred from homology"/>
<keyword evidence="6" id="KW-0136">Cellulose degradation</keyword>
<dbReference type="PANTHER" id="PTHR39730:SF1">
    <property type="entry name" value="ENDOGLUCANASE 1"/>
    <property type="match status" value="1"/>
</dbReference>
<dbReference type="InterPro" id="IPR036908">
    <property type="entry name" value="RlpA-like_sf"/>
</dbReference>
<evidence type="ECO:0000256" key="10">
    <source>
        <dbReference type="PROSITE-ProRule" id="PRU10069"/>
    </source>
</evidence>
<evidence type="ECO:0000256" key="2">
    <source>
        <dbReference type="ARBA" id="ARBA00007793"/>
    </source>
</evidence>
<dbReference type="SUPFAM" id="SSF50685">
    <property type="entry name" value="Barwin-like endoglucanases"/>
    <property type="match status" value="1"/>
</dbReference>
<evidence type="ECO:0000256" key="6">
    <source>
        <dbReference type="ARBA" id="ARBA00023001"/>
    </source>
</evidence>
<reference evidence="15" key="1">
    <citation type="submission" date="2024-06" db="EMBL/GenBank/DDBJ databases">
        <title>Multi-omics analyses provide insights into the biosynthesis of the anticancer antibiotic pleurotin in Hohenbuehelia grisea.</title>
        <authorList>
            <person name="Weaver J.A."/>
            <person name="Alberti F."/>
        </authorList>
    </citation>
    <scope>NUCLEOTIDE SEQUENCE [LARGE SCALE GENOMIC DNA]</scope>
    <source>
        <strain evidence="15">T-177</strain>
    </source>
</reference>
<dbReference type="Proteomes" id="UP001556367">
    <property type="component" value="Unassembled WGS sequence"/>
</dbReference>
<keyword evidence="15" id="KW-1185">Reference proteome</keyword>
<dbReference type="Pfam" id="PF00734">
    <property type="entry name" value="CBM_1"/>
    <property type="match status" value="1"/>
</dbReference>
<evidence type="ECO:0000313" key="14">
    <source>
        <dbReference type="EMBL" id="KAL0949520.1"/>
    </source>
</evidence>
<dbReference type="SMART" id="SM00236">
    <property type="entry name" value="fCBD"/>
    <property type="match status" value="1"/>
</dbReference>
<evidence type="ECO:0000256" key="8">
    <source>
        <dbReference type="ARBA" id="ARBA00023295"/>
    </source>
</evidence>
<evidence type="ECO:0000259" key="13">
    <source>
        <dbReference type="PROSITE" id="PS51164"/>
    </source>
</evidence>
<evidence type="ECO:0000256" key="9">
    <source>
        <dbReference type="ARBA" id="ARBA00023326"/>
    </source>
</evidence>
<feature type="chain" id="PRO_5047208332" description="Cellulase" evidence="12">
    <location>
        <begin position="19"/>
        <end position="294"/>
    </location>
</feature>
<dbReference type="EC" id="3.2.1.4" evidence="3 10"/>
<evidence type="ECO:0000256" key="12">
    <source>
        <dbReference type="SAM" id="SignalP"/>
    </source>
</evidence>
<keyword evidence="9" id="KW-0624">Polysaccharide degradation</keyword>
<keyword evidence="5" id="KW-0378">Hydrolase</keyword>
<comment type="similarity">
    <text evidence="2">Belongs to the glycosyl hydrolase 45 (cellulase K) family.</text>
</comment>
<evidence type="ECO:0000256" key="1">
    <source>
        <dbReference type="ARBA" id="ARBA00000966"/>
    </source>
</evidence>
<protein>
    <recommendedName>
        <fullName evidence="3 10">Cellulase</fullName>
        <ecNumber evidence="3 10">3.2.1.4</ecNumber>
    </recommendedName>
</protein>
<feature type="signal peptide" evidence="12">
    <location>
        <begin position="1"/>
        <end position="18"/>
    </location>
</feature>
<evidence type="ECO:0000256" key="4">
    <source>
        <dbReference type="ARBA" id="ARBA00022729"/>
    </source>
</evidence>
<comment type="caution">
    <text evidence="14">The sequence shown here is derived from an EMBL/GenBank/DDBJ whole genome shotgun (WGS) entry which is preliminary data.</text>
</comment>
<keyword evidence="8" id="KW-0326">Glycosidase</keyword>
<sequence>MISALASIVVLAASLVSAQTGQTTRYWDCCKPSCAWSAKAAVSAPVRTCDNNQNVLSSPDTKSGCDGGTAYTCANNQPWAVNDQLSYGFAAVKLSGGTESSWCCACYQLTFTSGPASGKQMIVQATNTGGDLGNNHFDLLMPGGGVGIFNGCTSQYGGWNGGAQYGGVSSRAECNNLPAAVRNGCYWRFDWFQNSDNPNVSFKQVACPSALTSISGCTRNDNGSQPQPTQPSGGGGGSTSTSTTSGTTPTQPGGGGSGTAPKYGQCGGIGWTGPTQCESGSTCTKSNDYYSQCL</sequence>
<dbReference type="InterPro" id="IPR000254">
    <property type="entry name" value="CBD"/>
</dbReference>
<dbReference type="InterPro" id="IPR035971">
    <property type="entry name" value="CBD_sf"/>
</dbReference>
<evidence type="ECO:0000256" key="7">
    <source>
        <dbReference type="ARBA" id="ARBA00023277"/>
    </source>
</evidence>
<keyword evidence="4 12" id="KW-0732">Signal</keyword>
<evidence type="ECO:0000256" key="11">
    <source>
        <dbReference type="SAM" id="MobiDB-lite"/>
    </source>
</evidence>
<dbReference type="PROSITE" id="PS51164">
    <property type="entry name" value="CBM1_2"/>
    <property type="match status" value="1"/>
</dbReference>
<dbReference type="EMBL" id="JASNQZ010000012">
    <property type="protein sequence ID" value="KAL0949520.1"/>
    <property type="molecule type" value="Genomic_DNA"/>
</dbReference>
<feature type="region of interest" description="Disordered" evidence="11">
    <location>
        <begin position="218"/>
        <end position="261"/>
    </location>
</feature>
<feature type="region of interest" description="Disordered" evidence="11">
    <location>
        <begin position="274"/>
        <end position="294"/>
    </location>
</feature>
<accession>A0ABR3J1J5</accession>
<dbReference type="Pfam" id="PF02015">
    <property type="entry name" value="Glyco_hydro_45"/>
    <property type="match status" value="1"/>
</dbReference>
<gene>
    <name evidence="14" type="ORF">HGRIS_009571</name>
</gene>
<organism evidence="14 15">
    <name type="scientific">Hohenbuehelia grisea</name>
    <dbReference type="NCBI Taxonomy" id="104357"/>
    <lineage>
        <taxon>Eukaryota</taxon>
        <taxon>Fungi</taxon>
        <taxon>Dikarya</taxon>
        <taxon>Basidiomycota</taxon>
        <taxon>Agaricomycotina</taxon>
        <taxon>Agaricomycetes</taxon>
        <taxon>Agaricomycetidae</taxon>
        <taxon>Agaricales</taxon>
        <taxon>Pleurotineae</taxon>
        <taxon>Pleurotaceae</taxon>
        <taxon>Hohenbuehelia</taxon>
    </lineage>
</organism>
<feature type="compositionally biased region" description="Low complexity" evidence="11">
    <location>
        <begin position="239"/>
        <end position="251"/>
    </location>
</feature>
<dbReference type="PROSITE" id="PS01140">
    <property type="entry name" value="GLYCOSYL_HYDROL_F45"/>
    <property type="match status" value="1"/>
</dbReference>
<dbReference type="PROSITE" id="PS00562">
    <property type="entry name" value="CBM1_1"/>
    <property type="match status" value="1"/>
</dbReference>
<feature type="domain" description="CBM1" evidence="13">
    <location>
        <begin position="258"/>
        <end position="294"/>
    </location>
</feature>
<evidence type="ECO:0000313" key="15">
    <source>
        <dbReference type="Proteomes" id="UP001556367"/>
    </source>
</evidence>
<dbReference type="InterPro" id="IPR052288">
    <property type="entry name" value="GH45_Enzymes"/>
</dbReference>
<evidence type="ECO:0000256" key="5">
    <source>
        <dbReference type="ARBA" id="ARBA00022801"/>
    </source>
</evidence>
<feature type="active site" description="Nucleophile" evidence="10">
    <location>
        <position position="28"/>
    </location>
</feature>
<dbReference type="PANTHER" id="PTHR39730">
    <property type="entry name" value="ENDOGLUCANASE 1"/>
    <property type="match status" value="1"/>
</dbReference>
<comment type="catalytic activity">
    <reaction evidence="1 10">
        <text>Endohydrolysis of (1-&gt;4)-beta-D-glucosidic linkages in cellulose, lichenin and cereal beta-D-glucans.</text>
        <dbReference type="EC" id="3.2.1.4"/>
    </reaction>
</comment>
<dbReference type="InterPro" id="IPR000334">
    <property type="entry name" value="Glyco_hydro_45"/>
</dbReference>
<dbReference type="SUPFAM" id="SSF57180">
    <property type="entry name" value="Cellulose-binding domain"/>
    <property type="match status" value="1"/>
</dbReference>